<dbReference type="InterPro" id="IPR025325">
    <property type="entry name" value="DUF4231"/>
</dbReference>
<gene>
    <name evidence="3" type="ORF">DWW02_23380</name>
</gene>
<name>A0A412YY66_9FIRM</name>
<dbReference type="RefSeq" id="WP_002566580.1">
    <property type="nucleotide sequence ID" value="NZ_BAABXO010000002.1"/>
</dbReference>
<comment type="caution">
    <text evidence="3">The sequence shown here is derived from an EMBL/GenBank/DDBJ whole genome shotgun (WGS) entry which is preliminary data.</text>
</comment>
<dbReference type="AlphaFoldDB" id="A0A412YY66"/>
<feature type="region of interest" description="Disordered" evidence="1">
    <location>
        <begin position="158"/>
        <end position="180"/>
    </location>
</feature>
<feature type="transmembrane region" description="Helical" evidence="2">
    <location>
        <begin position="50"/>
        <end position="69"/>
    </location>
</feature>
<protein>
    <submittedName>
        <fullName evidence="3">DUF4231 domain-containing protein</fullName>
    </submittedName>
</protein>
<proteinExistence type="predicted"/>
<keyword evidence="2" id="KW-0472">Membrane</keyword>
<dbReference type="KEGG" id="cbol:CGC65_26435"/>
<dbReference type="NCBIfam" id="NF033634">
    <property type="entry name" value="SLATT_1"/>
    <property type="match status" value="1"/>
</dbReference>
<reference evidence="3 4" key="1">
    <citation type="submission" date="2018-08" db="EMBL/GenBank/DDBJ databases">
        <title>A genome reference for cultivated species of the human gut microbiota.</title>
        <authorList>
            <person name="Zou Y."/>
            <person name="Xue W."/>
            <person name="Luo G."/>
        </authorList>
    </citation>
    <scope>NUCLEOTIDE SEQUENCE [LARGE SCALE GENOMIC DNA]</scope>
    <source>
        <strain evidence="3 4">AF14-18</strain>
    </source>
</reference>
<dbReference type="EMBL" id="QRZM01000013">
    <property type="protein sequence ID" value="RGV72587.1"/>
    <property type="molecule type" value="Genomic_DNA"/>
</dbReference>
<evidence type="ECO:0000313" key="3">
    <source>
        <dbReference type="EMBL" id="RGV72587.1"/>
    </source>
</evidence>
<evidence type="ECO:0000256" key="1">
    <source>
        <dbReference type="SAM" id="MobiDB-lite"/>
    </source>
</evidence>
<evidence type="ECO:0000313" key="4">
    <source>
        <dbReference type="Proteomes" id="UP000284543"/>
    </source>
</evidence>
<organism evidence="3 4">
    <name type="scientific">Enterocloster bolteae</name>
    <dbReference type="NCBI Taxonomy" id="208479"/>
    <lineage>
        <taxon>Bacteria</taxon>
        <taxon>Bacillati</taxon>
        <taxon>Bacillota</taxon>
        <taxon>Clostridia</taxon>
        <taxon>Lachnospirales</taxon>
        <taxon>Lachnospiraceae</taxon>
        <taxon>Enterocloster</taxon>
    </lineage>
</organism>
<feature type="transmembrane region" description="Helical" evidence="2">
    <location>
        <begin position="81"/>
        <end position="105"/>
    </location>
</feature>
<keyword evidence="2" id="KW-1133">Transmembrane helix</keyword>
<accession>A0A412YY66</accession>
<dbReference type="Pfam" id="PF14015">
    <property type="entry name" value="DUF4231"/>
    <property type="match status" value="1"/>
</dbReference>
<dbReference type="Proteomes" id="UP000284543">
    <property type="component" value="Unassembled WGS sequence"/>
</dbReference>
<keyword evidence="2" id="KW-0812">Transmembrane</keyword>
<sequence length="180" mass="21086">MRLLELDSYNMENDRTFLKSIEEHVKDPYIRERLINRLEWYMVMANRCQCFYYMSACMGIVMPTLILLLNSIPGNMLSDGMRQLCITALSGLSGIVGGLSGIFGWHENMIRYRSNAERLKSETSFYMLGVGNYRDRKQRDQMFLNALEDLSLKENQMWQKEESSHSSYRQEQGGRRRPNG</sequence>
<evidence type="ECO:0000256" key="2">
    <source>
        <dbReference type="SAM" id="Phobius"/>
    </source>
</evidence>